<comment type="caution">
    <text evidence="2">The sequence shown here is derived from an EMBL/GenBank/DDBJ whole genome shotgun (WGS) entry which is preliminary data.</text>
</comment>
<dbReference type="Gene3D" id="2.60.200.20">
    <property type="match status" value="1"/>
</dbReference>
<accession>A0ABP9VPS7</accession>
<reference evidence="2 3" key="1">
    <citation type="submission" date="2024-02" db="EMBL/GenBank/DDBJ databases">
        <title>Rhodopirellula caenicola NBRC 110016.</title>
        <authorList>
            <person name="Ichikawa N."/>
            <person name="Katano-Makiyama Y."/>
            <person name="Hidaka K."/>
        </authorList>
    </citation>
    <scope>NUCLEOTIDE SEQUENCE [LARGE SCALE GENOMIC DNA]</scope>
    <source>
        <strain evidence="2 3">NBRC 110016</strain>
    </source>
</reference>
<dbReference type="InterPro" id="IPR008984">
    <property type="entry name" value="SMAD_FHA_dom_sf"/>
</dbReference>
<dbReference type="SMART" id="SM00044">
    <property type="entry name" value="CYCc"/>
    <property type="match status" value="1"/>
</dbReference>
<dbReference type="InterPro" id="IPR001054">
    <property type="entry name" value="A/G_cyclase"/>
</dbReference>
<dbReference type="CDD" id="cd07302">
    <property type="entry name" value="CHD"/>
    <property type="match status" value="1"/>
</dbReference>
<gene>
    <name evidence="2" type="ORF">Rcae01_02609</name>
</gene>
<name>A0ABP9VPS7_9BACT</name>
<dbReference type="RefSeq" id="WP_345684044.1">
    <property type="nucleotide sequence ID" value="NZ_BAABRO010000005.1"/>
</dbReference>
<dbReference type="Pfam" id="PF00498">
    <property type="entry name" value="FHA"/>
    <property type="match status" value="1"/>
</dbReference>
<evidence type="ECO:0000313" key="3">
    <source>
        <dbReference type="Proteomes" id="UP001416858"/>
    </source>
</evidence>
<dbReference type="InterPro" id="IPR029787">
    <property type="entry name" value="Nucleotide_cyclase"/>
</dbReference>
<dbReference type="Pfam" id="PF00211">
    <property type="entry name" value="Guanylate_cyc"/>
    <property type="match status" value="1"/>
</dbReference>
<dbReference type="SUPFAM" id="SSF49879">
    <property type="entry name" value="SMAD/FHA domain"/>
    <property type="match status" value="1"/>
</dbReference>
<dbReference type="InterPro" id="IPR000253">
    <property type="entry name" value="FHA_dom"/>
</dbReference>
<dbReference type="SUPFAM" id="SSF55073">
    <property type="entry name" value="Nucleotide cyclase"/>
    <property type="match status" value="1"/>
</dbReference>
<dbReference type="Gene3D" id="3.30.70.1230">
    <property type="entry name" value="Nucleotide cyclase"/>
    <property type="match status" value="1"/>
</dbReference>
<dbReference type="PANTHER" id="PTHR43081">
    <property type="entry name" value="ADENYLATE CYCLASE, TERMINAL-DIFFERENTIATION SPECIFIC-RELATED"/>
    <property type="match status" value="1"/>
</dbReference>
<protein>
    <recommendedName>
        <fullName evidence="1">Guanylate cyclase domain-containing protein</fullName>
    </recommendedName>
</protein>
<dbReference type="CDD" id="cd00060">
    <property type="entry name" value="FHA"/>
    <property type="match status" value="1"/>
</dbReference>
<evidence type="ECO:0000313" key="2">
    <source>
        <dbReference type="EMBL" id="GAA5507154.1"/>
    </source>
</evidence>
<organism evidence="2 3">
    <name type="scientific">Novipirellula caenicola</name>
    <dbReference type="NCBI Taxonomy" id="1536901"/>
    <lineage>
        <taxon>Bacteria</taxon>
        <taxon>Pseudomonadati</taxon>
        <taxon>Planctomycetota</taxon>
        <taxon>Planctomycetia</taxon>
        <taxon>Pirellulales</taxon>
        <taxon>Pirellulaceae</taxon>
        <taxon>Novipirellula</taxon>
    </lineage>
</organism>
<evidence type="ECO:0000259" key="1">
    <source>
        <dbReference type="PROSITE" id="PS50125"/>
    </source>
</evidence>
<feature type="domain" description="Guanylate cyclase" evidence="1">
    <location>
        <begin position="350"/>
        <end position="484"/>
    </location>
</feature>
<dbReference type="InterPro" id="IPR050697">
    <property type="entry name" value="Adenylyl/Guanylyl_Cyclase_3/4"/>
</dbReference>
<dbReference type="PROSITE" id="PS50125">
    <property type="entry name" value="GUANYLATE_CYCLASE_2"/>
    <property type="match status" value="1"/>
</dbReference>
<dbReference type="Proteomes" id="UP001416858">
    <property type="component" value="Unassembled WGS sequence"/>
</dbReference>
<keyword evidence="3" id="KW-1185">Reference proteome</keyword>
<dbReference type="EMBL" id="BAABRO010000005">
    <property type="protein sequence ID" value="GAA5507154.1"/>
    <property type="molecule type" value="Genomic_DNA"/>
</dbReference>
<sequence length="633" mass="70372">MADLIAQGPHDQQRWRRALPDATSGREILLGRADSDWNVPWDPKISRRHARIKVHLDHQVEVIQNVHARNPVFYRGRQSPQFKLTVGEHFVIGETTFTVVNRPGASELPSSENVTQHVYDYTVLRRRHFRDANSRIDMLSRLPDLITSSETDEELLVRMTNVLLQATPAATAVAIVALQDDPASDHRNRPRAELPVQILHYDSRGFEYESAQVSARLARSAIETRESVLQVWSPHDVTQSGYTTNEGVDWAFCVPLRSIACRGWAIYVAGQSSTHGRFDPRDQNATPPEALQDDLKFAELVGSMVANLRQTRRLERRQASMRQFFAPVVMDALANQDPAEVLRPREANLSVMFCDLRGFTRKSEEQSDHLLELLNQVSESLGVMTRAILDCGGVIGDFHGDAAMGFWGWPIAQPDNVARAANAAIQIRRQLAIHTDRDQNEIGHRFQHGIGIATGNAVAGQIGTVDQVKVTAFGPVVNLASRLEGLTKQFGVQTIIDEPTAMALNRRDDRGAINDKWTKTEAISDEQTSSGTIGDGDTTMVTRRLALVRPAGLIHPVNIYELSLASESLTAADMVTYQRGLEAFIEGDWTVAREAFACIADRDRPSQRILAQMARQGQSPPAGWLGVLDLEKS</sequence>
<proteinExistence type="predicted"/>
<dbReference type="PANTHER" id="PTHR43081:SF20">
    <property type="entry name" value="TWO-COMPONENT RESPONSE REGULATOR"/>
    <property type="match status" value="1"/>
</dbReference>